<evidence type="ECO:0000313" key="1">
    <source>
        <dbReference type="EMBL" id="KIK14261.1"/>
    </source>
</evidence>
<organism evidence="1 2">
    <name type="scientific">Pisolithus microcarpus 441</name>
    <dbReference type="NCBI Taxonomy" id="765257"/>
    <lineage>
        <taxon>Eukaryota</taxon>
        <taxon>Fungi</taxon>
        <taxon>Dikarya</taxon>
        <taxon>Basidiomycota</taxon>
        <taxon>Agaricomycotina</taxon>
        <taxon>Agaricomycetes</taxon>
        <taxon>Agaricomycetidae</taxon>
        <taxon>Boletales</taxon>
        <taxon>Sclerodermatineae</taxon>
        <taxon>Pisolithaceae</taxon>
        <taxon>Pisolithus</taxon>
    </lineage>
</organism>
<dbReference type="AlphaFoldDB" id="A0A0C9YBU4"/>
<dbReference type="EMBL" id="KN833947">
    <property type="protein sequence ID" value="KIK14261.1"/>
    <property type="molecule type" value="Genomic_DNA"/>
</dbReference>
<accession>A0A0C9YBU4</accession>
<dbReference type="Proteomes" id="UP000054018">
    <property type="component" value="Unassembled WGS sequence"/>
</dbReference>
<gene>
    <name evidence="1" type="ORF">PISMIDRAFT_17411</name>
</gene>
<name>A0A0C9YBU4_9AGAM</name>
<reference evidence="2" key="2">
    <citation type="submission" date="2015-01" db="EMBL/GenBank/DDBJ databases">
        <title>Evolutionary Origins and Diversification of the Mycorrhizal Mutualists.</title>
        <authorList>
            <consortium name="DOE Joint Genome Institute"/>
            <consortium name="Mycorrhizal Genomics Consortium"/>
            <person name="Kohler A."/>
            <person name="Kuo A."/>
            <person name="Nagy L.G."/>
            <person name="Floudas D."/>
            <person name="Copeland A."/>
            <person name="Barry K.W."/>
            <person name="Cichocki N."/>
            <person name="Veneault-Fourrey C."/>
            <person name="LaButti K."/>
            <person name="Lindquist E.A."/>
            <person name="Lipzen A."/>
            <person name="Lundell T."/>
            <person name="Morin E."/>
            <person name="Murat C."/>
            <person name="Riley R."/>
            <person name="Ohm R."/>
            <person name="Sun H."/>
            <person name="Tunlid A."/>
            <person name="Henrissat B."/>
            <person name="Grigoriev I.V."/>
            <person name="Hibbett D.S."/>
            <person name="Martin F."/>
        </authorList>
    </citation>
    <scope>NUCLEOTIDE SEQUENCE [LARGE SCALE GENOMIC DNA]</scope>
    <source>
        <strain evidence="2">441</strain>
    </source>
</reference>
<keyword evidence="2" id="KW-1185">Reference proteome</keyword>
<evidence type="ECO:0000313" key="2">
    <source>
        <dbReference type="Proteomes" id="UP000054018"/>
    </source>
</evidence>
<reference evidence="1 2" key="1">
    <citation type="submission" date="2014-04" db="EMBL/GenBank/DDBJ databases">
        <authorList>
            <consortium name="DOE Joint Genome Institute"/>
            <person name="Kuo A."/>
            <person name="Kohler A."/>
            <person name="Costa M.D."/>
            <person name="Nagy L.G."/>
            <person name="Floudas D."/>
            <person name="Copeland A."/>
            <person name="Barry K.W."/>
            <person name="Cichocki N."/>
            <person name="Veneault-Fourrey C."/>
            <person name="LaButti K."/>
            <person name="Lindquist E.A."/>
            <person name="Lipzen A."/>
            <person name="Lundell T."/>
            <person name="Morin E."/>
            <person name="Murat C."/>
            <person name="Sun H."/>
            <person name="Tunlid A."/>
            <person name="Henrissat B."/>
            <person name="Grigoriev I.V."/>
            <person name="Hibbett D.S."/>
            <person name="Martin F."/>
            <person name="Nordberg H.P."/>
            <person name="Cantor M.N."/>
            <person name="Hua S.X."/>
        </authorList>
    </citation>
    <scope>NUCLEOTIDE SEQUENCE [LARGE SCALE GENOMIC DNA]</scope>
    <source>
        <strain evidence="1 2">441</strain>
    </source>
</reference>
<proteinExistence type="predicted"/>
<sequence>MSISLGCIATWTNLNIQAVAGRPSGLSPHSPSLDFTSGAHCEGAVLLGNLIPLLPSHSCTRFLKNQRALLLAFRDSDSTRRELSIDATFDMFASLVLELSLFLWRKALLDEFWHNSGLGVHNLSFPESPSDPRRPLPRPDVSCHSGQRFFANALPFPHPPARTHVFSRTEAPNLS</sequence>
<dbReference type="HOGENOM" id="CLU_1533170_0_0_1"/>
<protein>
    <submittedName>
        <fullName evidence="1">Uncharacterized protein</fullName>
    </submittedName>
</protein>